<evidence type="ECO:0000256" key="4">
    <source>
        <dbReference type="ARBA" id="ARBA00020295"/>
    </source>
</evidence>
<dbReference type="EC" id="2.4.1.25" evidence="3 10"/>
<dbReference type="PANTHER" id="PTHR32438">
    <property type="entry name" value="4-ALPHA-GLUCANOTRANSFERASE DPE1, CHLOROPLASTIC/AMYLOPLASTIC"/>
    <property type="match status" value="1"/>
</dbReference>
<comment type="catalytic activity">
    <reaction evidence="1 10">
        <text>Transfers a segment of a (1-&gt;4)-alpha-D-glucan to a new position in an acceptor, which may be glucose or a (1-&gt;4)-alpha-D-glucan.</text>
        <dbReference type="EC" id="2.4.1.25"/>
    </reaction>
</comment>
<evidence type="ECO:0000256" key="3">
    <source>
        <dbReference type="ARBA" id="ARBA00012560"/>
    </source>
</evidence>
<protein>
    <recommendedName>
        <fullName evidence="4 10">4-alpha-glucanotransferase</fullName>
        <ecNumber evidence="3 10">2.4.1.25</ecNumber>
    </recommendedName>
    <alternativeName>
        <fullName evidence="8 10">Amylomaltase</fullName>
    </alternativeName>
    <alternativeName>
        <fullName evidence="9 10">Disproportionating enzyme</fullName>
    </alternativeName>
</protein>
<proteinExistence type="inferred from homology"/>
<keyword evidence="12" id="KW-1185">Reference proteome</keyword>
<accession>A0A365GYB5</accession>
<dbReference type="InterPro" id="IPR003385">
    <property type="entry name" value="Glyco_hydro_77"/>
</dbReference>
<name>A0A365GYB5_9ACTN</name>
<reference evidence="11 12" key="1">
    <citation type="submission" date="2018-06" db="EMBL/GenBank/DDBJ databases">
        <title>Actinomadura craniellae sp. nov. isolated from marine sponge Craniella sp.</title>
        <authorList>
            <person name="Li L."/>
            <person name="Xu Q.H."/>
            <person name="Lin H.W."/>
            <person name="Lu Y.H."/>
        </authorList>
    </citation>
    <scope>NUCLEOTIDE SEQUENCE [LARGE SCALE GENOMIC DNA]</scope>
    <source>
        <strain evidence="11 12">LHW63021</strain>
    </source>
</reference>
<evidence type="ECO:0000256" key="8">
    <source>
        <dbReference type="ARBA" id="ARBA00031423"/>
    </source>
</evidence>
<gene>
    <name evidence="11" type="primary">malQ</name>
    <name evidence="11" type="ORF">DPM19_27910</name>
</gene>
<dbReference type="SUPFAM" id="SSF51445">
    <property type="entry name" value="(Trans)glycosidases"/>
    <property type="match status" value="1"/>
</dbReference>
<evidence type="ECO:0000256" key="2">
    <source>
        <dbReference type="ARBA" id="ARBA00005684"/>
    </source>
</evidence>
<dbReference type="Proteomes" id="UP000251891">
    <property type="component" value="Unassembled WGS sequence"/>
</dbReference>
<evidence type="ECO:0000313" key="12">
    <source>
        <dbReference type="Proteomes" id="UP000251891"/>
    </source>
</evidence>
<keyword evidence="6 10" id="KW-0808">Transferase</keyword>
<dbReference type="RefSeq" id="WP_111871043.1">
    <property type="nucleotide sequence ID" value="NZ_QLYX01000016.1"/>
</dbReference>
<dbReference type="GO" id="GO:0005975">
    <property type="term" value="P:carbohydrate metabolic process"/>
    <property type="evidence" value="ECO:0007669"/>
    <property type="project" value="InterPro"/>
</dbReference>
<evidence type="ECO:0000313" key="11">
    <source>
        <dbReference type="EMBL" id="RAY11811.1"/>
    </source>
</evidence>
<dbReference type="GO" id="GO:0004134">
    <property type="term" value="F:4-alpha-glucanotransferase activity"/>
    <property type="evidence" value="ECO:0007669"/>
    <property type="project" value="UniProtKB-EC"/>
</dbReference>
<dbReference type="PANTHER" id="PTHR32438:SF5">
    <property type="entry name" value="4-ALPHA-GLUCANOTRANSFERASE DPE1, CHLOROPLASTIC_AMYLOPLASTIC"/>
    <property type="match status" value="1"/>
</dbReference>
<evidence type="ECO:0000256" key="9">
    <source>
        <dbReference type="ARBA" id="ARBA00031501"/>
    </source>
</evidence>
<evidence type="ECO:0000256" key="10">
    <source>
        <dbReference type="RuleBase" id="RU361207"/>
    </source>
</evidence>
<dbReference type="Pfam" id="PF02446">
    <property type="entry name" value="Glyco_hydro_77"/>
    <property type="match status" value="1"/>
</dbReference>
<dbReference type="EMBL" id="QLYX01000016">
    <property type="protein sequence ID" value="RAY11811.1"/>
    <property type="molecule type" value="Genomic_DNA"/>
</dbReference>
<dbReference type="AlphaFoldDB" id="A0A365GYB5"/>
<sequence length="683" mass="74215">MDADLARLAREHHVEPQYVDWRGRPAEVPPETMVAVLAELGADASTPAAIRAELERISAHRALPPFHAHHAGGPGIPVPEGAELQLAGAGEPVLRDGRALPPPDTPPGRYRLHLRAGGREQATELLVVPGRLPEPPPAWGLMTQLYSVRSAGSWGLGDLRDLAELAGWSGSALGAGFVLVNPLHAAEPVPPLAPSPYLPTSRRFVAPYYLRVEDVPEYADLPAADRERVAALAAPLRARNRTLDPLDRDAVWTSQHTALTLLYRVPLSPARQTAYAEYRNREGAALTSFATWCVLAEEHGPDWRSWPVQLHDPGSAAVAAERERLAGRVDFHAWLQWQLDGQLAAAQRAARDAGMPIGIIHDLAVGVHPGGADAWTYQQMFASGMSVGAPPDEFNQRGQDWGQRPWHPHRLAAAGYRPYGDMLASTLRHAGGIRLDHAMQVSRLWWVPEGAPPDQGAYVRYDRAAMLGVLVWEAYRAGALVVGEDLGTVEPEVRADFAASGVLGTSLLWFEREADGRPRPPQEWRESALATVGTHDMPPIAGYLHGDHVDLRDRLGLLTRPVPEERADHRRGLADWLALLAGLGLLAADPAEVAAALDRGEQRYDTELITALHAFLARTPARLIGVSLADAVGERRTQNQPGTTDEYPNWRVPLGDAAGRPVLLDDLPADAGLQAVVDPVRKR</sequence>
<evidence type="ECO:0000256" key="6">
    <source>
        <dbReference type="ARBA" id="ARBA00022679"/>
    </source>
</evidence>
<dbReference type="OrthoDB" id="9811841at2"/>
<organism evidence="11 12">
    <name type="scientific">Actinomadura craniellae</name>
    <dbReference type="NCBI Taxonomy" id="2231787"/>
    <lineage>
        <taxon>Bacteria</taxon>
        <taxon>Bacillati</taxon>
        <taxon>Actinomycetota</taxon>
        <taxon>Actinomycetes</taxon>
        <taxon>Streptosporangiales</taxon>
        <taxon>Thermomonosporaceae</taxon>
        <taxon>Actinomadura</taxon>
    </lineage>
</organism>
<dbReference type="Gene3D" id="3.20.20.80">
    <property type="entry name" value="Glycosidases"/>
    <property type="match status" value="1"/>
</dbReference>
<keyword evidence="5 10" id="KW-0328">Glycosyltransferase</keyword>
<comment type="similarity">
    <text evidence="2 10">Belongs to the disproportionating enzyme family.</text>
</comment>
<dbReference type="NCBIfam" id="TIGR00217">
    <property type="entry name" value="malQ"/>
    <property type="match status" value="1"/>
</dbReference>
<dbReference type="InterPro" id="IPR017853">
    <property type="entry name" value="GH"/>
</dbReference>
<keyword evidence="7 10" id="KW-0119">Carbohydrate metabolism</keyword>
<evidence type="ECO:0000256" key="1">
    <source>
        <dbReference type="ARBA" id="ARBA00000439"/>
    </source>
</evidence>
<evidence type="ECO:0000256" key="7">
    <source>
        <dbReference type="ARBA" id="ARBA00023277"/>
    </source>
</evidence>
<comment type="caution">
    <text evidence="11">The sequence shown here is derived from an EMBL/GenBank/DDBJ whole genome shotgun (WGS) entry which is preliminary data.</text>
</comment>
<evidence type="ECO:0000256" key="5">
    <source>
        <dbReference type="ARBA" id="ARBA00022676"/>
    </source>
</evidence>